<evidence type="ECO:0000313" key="1">
    <source>
        <dbReference type="EMBL" id="KAJ8985599.1"/>
    </source>
</evidence>
<sequence>MPNYSPLAYLLKHARLHLRHGLRVIAKDPGQSHLLDLVQLRRGERLGLVLVRVEIAVALLGTPELIRQDAGERGAEQRLPFRQLHQPPDYQVHVGDVGVHLTEGVGVLEKNKTHCGRFRRKSASSGLTDWGMTSIKSSNLATLA</sequence>
<gene>
    <name evidence="1" type="ORF">NQ317_015091</name>
</gene>
<organism evidence="1 2">
    <name type="scientific">Molorchus minor</name>
    <dbReference type="NCBI Taxonomy" id="1323400"/>
    <lineage>
        <taxon>Eukaryota</taxon>
        <taxon>Metazoa</taxon>
        <taxon>Ecdysozoa</taxon>
        <taxon>Arthropoda</taxon>
        <taxon>Hexapoda</taxon>
        <taxon>Insecta</taxon>
        <taxon>Pterygota</taxon>
        <taxon>Neoptera</taxon>
        <taxon>Endopterygota</taxon>
        <taxon>Coleoptera</taxon>
        <taxon>Polyphaga</taxon>
        <taxon>Cucujiformia</taxon>
        <taxon>Chrysomeloidea</taxon>
        <taxon>Cerambycidae</taxon>
        <taxon>Lamiinae</taxon>
        <taxon>Monochamini</taxon>
        <taxon>Molorchus</taxon>
    </lineage>
</organism>
<proteinExistence type="predicted"/>
<dbReference type="EMBL" id="JAPWTJ010000010">
    <property type="protein sequence ID" value="KAJ8985599.1"/>
    <property type="molecule type" value="Genomic_DNA"/>
</dbReference>
<name>A0ABQ9K6W9_9CUCU</name>
<accession>A0ABQ9K6W9</accession>
<dbReference type="Proteomes" id="UP001162164">
    <property type="component" value="Unassembled WGS sequence"/>
</dbReference>
<protein>
    <submittedName>
        <fullName evidence="1">Uncharacterized protein</fullName>
    </submittedName>
</protein>
<keyword evidence="2" id="KW-1185">Reference proteome</keyword>
<comment type="caution">
    <text evidence="1">The sequence shown here is derived from an EMBL/GenBank/DDBJ whole genome shotgun (WGS) entry which is preliminary data.</text>
</comment>
<evidence type="ECO:0000313" key="2">
    <source>
        <dbReference type="Proteomes" id="UP001162164"/>
    </source>
</evidence>
<reference evidence="1" key="1">
    <citation type="journal article" date="2023" name="Insect Mol. Biol.">
        <title>Genome sequencing provides insights into the evolution of gene families encoding plant cell wall-degrading enzymes in longhorned beetles.</title>
        <authorList>
            <person name="Shin N.R."/>
            <person name="Okamura Y."/>
            <person name="Kirsch R."/>
            <person name="Pauchet Y."/>
        </authorList>
    </citation>
    <scope>NUCLEOTIDE SEQUENCE</scope>
    <source>
        <strain evidence="1">MMC_N1</strain>
    </source>
</reference>